<feature type="transmembrane region" description="Helical" evidence="5">
    <location>
        <begin position="245"/>
        <end position="271"/>
    </location>
</feature>
<feature type="transmembrane region" description="Helical" evidence="5">
    <location>
        <begin position="9"/>
        <end position="26"/>
    </location>
</feature>
<proteinExistence type="inferred from homology"/>
<comment type="subcellular location">
    <subcellularLocation>
        <location evidence="5">Cell membrane</location>
        <topology evidence="5">Multi-pass membrane protein</topology>
    </subcellularLocation>
    <subcellularLocation>
        <location evidence="1">Membrane</location>
        <topology evidence="1">Multi-pass membrane protein</topology>
    </subcellularLocation>
</comment>
<evidence type="ECO:0000256" key="1">
    <source>
        <dbReference type="ARBA" id="ARBA00004141"/>
    </source>
</evidence>
<feature type="domain" description="ABC transmembrane type-1" evidence="6">
    <location>
        <begin position="101"/>
        <end position="310"/>
    </location>
</feature>
<sequence length="330" mass="37168">MGAYFRRKIIIYLLTFVFAVTIDWMIPRFMPGNPITNLLSRFSTRSDTTEVIAGYLNEIYGLDKSPLHQYFAFWAGLFRGDLGVSIYVTGAPVTRVIARALPFDLALLIPAIMLSYIAGNKFGAFAARKKKLDGIVLPIWYVLTATPYMWLGILLAWFFGVALDVLPIAGAYSFSMVPNWSWTFIWDFLKHWILPFSSLFLVQFGGWAIGMRNMIIYELEAEYSRYLESLGASGRLVRRYAYKNAVLPQITGLALQLGVIVAGALATEVVFSYPGIGYLLKEAIMNQDYFLIQGCFLFIIVGVLLANIILDIAYILIDPRIRHTAEGETV</sequence>
<dbReference type="PATRIC" id="fig|1236046.5.peg.461"/>
<feature type="transmembrane region" description="Helical" evidence="5">
    <location>
        <begin position="192"/>
        <end position="210"/>
    </location>
</feature>
<dbReference type="Proteomes" id="UP000055014">
    <property type="component" value="Unassembled WGS sequence"/>
</dbReference>
<evidence type="ECO:0000256" key="4">
    <source>
        <dbReference type="ARBA" id="ARBA00023136"/>
    </source>
</evidence>
<dbReference type="PROSITE" id="PS50928">
    <property type="entry name" value="ABC_TM1"/>
    <property type="match status" value="1"/>
</dbReference>
<keyword evidence="2 5" id="KW-0812">Transmembrane</keyword>
<feature type="transmembrane region" description="Helical" evidence="5">
    <location>
        <begin position="105"/>
        <end position="127"/>
    </location>
</feature>
<evidence type="ECO:0000256" key="3">
    <source>
        <dbReference type="ARBA" id="ARBA00022989"/>
    </source>
</evidence>
<dbReference type="PANTHER" id="PTHR43376">
    <property type="entry name" value="OLIGOPEPTIDE TRANSPORT SYSTEM PERMEASE PROTEIN"/>
    <property type="match status" value="1"/>
</dbReference>
<evidence type="ECO:0000313" key="7">
    <source>
        <dbReference type="EMBL" id="KUK89806.1"/>
    </source>
</evidence>
<organism evidence="7 8">
    <name type="scientific">Mesotoga infera</name>
    <dbReference type="NCBI Taxonomy" id="1236046"/>
    <lineage>
        <taxon>Bacteria</taxon>
        <taxon>Thermotogati</taxon>
        <taxon>Thermotogota</taxon>
        <taxon>Thermotogae</taxon>
        <taxon>Kosmotogales</taxon>
        <taxon>Kosmotogaceae</taxon>
        <taxon>Mesotoga</taxon>
    </lineage>
</organism>
<evidence type="ECO:0000259" key="6">
    <source>
        <dbReference type="PROSITE" id="PS50928"/>
    </source>
</evidence>
<dbReference type="PANTHER" id="PTHR43376:SF1">
    <property type="entry name" value="OLIGOPEPTIDE TRANSPORT SYSTEM PERMEASE PROTEIN"/>
    <property type="match status" value="1"/>
</dbReference>
<name>A0A101I6P5_9BACT</name>
<gene>
    <name evidence="7" type="ORF">XE02_0851</name>
</gene>
<keyword evidence="5" id="KW-0813">Transport</keyword>
<comment type="caution">
    <text evidence="7">The sequence shown here is derived from an EMBL/GenBank/DDBJ whole genome shotgun (WGS) entry which is preliminary data.</text>
</comment>
<accession>A0A101I6P5</accession>
<feature type="transmembrane region" description="Helical" evidence="5">
    <location>
        <begin position="148"/>
        <end position="172"/>
    </location>
</feature>
<evidence type="ECO:0000256" key="5">
    <source>
        <dbReference type="RuleBase" id="RU363032"/>
    </source>
</evidence>
<reference evidence="8" key="1">
    <citation type="journal article" date="2015" name="MBio">
        <title>Genome-Resolved Metagenomic Analysis Reveals Roles for Candidate Phyla and Other Microbial Community Members in Biogeochemical Transformations in Oil Reservoirs.</title>
        <authorList>
            <person name="Hu P."/>
            <person name="Tom L."/>
            <person name="Singh A."/>
            <person name="Thomas B.C."/>
            <person name="Baker B.J."/>
            <person name="Piceno Y.M."/>
            <person name="Andersen G.L."/>
            <person name="Banfield J.F."/>
        </authorList>
    </citation>
    <scope>NUCLEOTIDE SEQUENCE [LARGE SCALE GENOMIC DNA]</scope>
</reference>
<feature type="transmembrane region" description="Helical" evidence="5">
    <location>
        <begin position="291"/>
        <end position="317"/>
    </location>
</feature>
<dbReference type="AlphaFoldDB" id="A0A101I6P5"/>
<dbReference type="EMBL" id="LGGW01000066">
    <property type="protein sequence ID" value="KUK89806.1"/>
    <property type="molecule type" value="Genomic_DNA"/>
</dbReference>
<keyword evidence="4 5" id="KW-0472">Membrane</keyword>
<comment type="similarity">
    <text evidence="5">Belongs to the binding-protein-dependent transport system permease family.</text>
</comment>
<keyword evidence="3 5" id="KW-1133">Transmembrane helix</keyword>
<protein>
    <submittedName>
        <fullName evidence="7">ABC-type dipeptide/oligopeptide/nickel transport system, permease component</fullName>
    </submittedName>
</protein>
<dbReference type="InterPro" id="IPR000515">
    <property type="entry name" value="MetI-like"/>
</dbReference>
<dbReference type="GO" id="GO:0055085">
    <property type="term" value="P:transmembrane transport"/>
    <property type="evidence" value="ECO:0007669"/>
    <property type="project" value="InterPro"/>
</dbReference>
<evidence type="ECO:0000313" key="8">
    <source>
        <dbReference type="Proteomes" id="UP000055014"/>
    </source>
</evidence>
<evidence type="ECO:0000256" key="2">
    <source>
        <dbReference type="ARBA" id="ARBA00022692"/>
    </source>
</evidence>
<dbReference type="Pfam" id="PF00528">
    <property type="entry name" value="BPD_transp_1"/>
    <property type="match status" value="1"/>
</dbReference>
<dbReference type="GO" id="GO:0005886">
    <property type="term" value="C:plasma membrane"/>
    <property type="evidence" value="ECO:0007669"/>
    <property type="project" value="UniProtKB-SubCell"/>
</dbReference>